<dbReference type="Pfam" id="PF01636">
    <property type="entry name" value="APH"/>
    <property type="match status" value="1"/>
</dbReference>
<dbReference type="InterPro" id="IPR002575">
    <property type="entry name" value="Aminoglycoside_PTrfase"/>
</dbReference>
<accession>A0A517LRJ1</accession>
<protein>
    <recommendedName>
        <fullName evidence="1">Aminoglycoside phosphotransferase domain-containing protein</fullName>
    </recommendedName>
</protein>
<keyword evidence="3" id="KW-1185">Reference proteome</keyword>
<dbReference type="PANTHER" id="PTHR21310">
    <property type="entry name" value="AMINOGLYCOSIDE PHOSPHOTRANSFERASE-RELATED-RELATED"/>
    <property type="match status" value="1"/>
</dbReference>
<evidence type="ECO:0000259" key="1">
    <source>
        <dbReference type="Pfam" id="PF01636"/>
    </source>
</evidence>
<sequence>MFCEMSPPIETSIRKVSQDCWVLGSGMICERNGAQTESCVASWSDDSGSIFRLRTENNPTLQSVDAACGMQDRIHFAGTSAAVWKIGNVYCKVKSYVAGMEYEADTISFVRSKASTIPLPEVIYTWVDEKLCRTFLLLRQIKGRTLAECWSSLSPYQHTNIAATIARFCKLLAQNSSPSLQSISGLGVLDSFLTKRPPHSRPSWMPYPLGPLRPGELADYLHQSQPTTLLEIPEKFYFHHSDLGPTNIMISKEGSVDGVLDWESAGYYPWFWIATKPLISAGFNLPLGSENRYAWAELLTKALELEGFEQALGQFKGWEKAVESLNTASSCMK</sequence>
<evidence type="ECO:0000313" key="2">
    <source>
        <dbReference type="EMBL" id="QDS78229.1"/>
    </source>
</evidence>
<name>A0A517LRJ1_9PEZI</name>
<dbReference type="SUPFAM" id="SSF56112">
    <property type="entry name" value="Protein kinase-like (PK-like)"/>
    <property type="match status" value="1"/>
</dbReference>
<proteinExistence type="predicted"/>
<reference evidence="2 3" key="1">
    <citation type="submission" date="2019-07" db="EMBL/GenBank/DDBJ databases">
        <title>Finished genome of Venturia effusa.</title>
        <authorList>
            <person name="Young C.A."/>
            <person name="Cox M.P."/>
            <person name="Ganley A.R.D."/>
            <person name="David W.J."/>
        </authorList>
    </citation>
    <scope>NUCLEOTIDE SEQUENCE [LARGE SCALE GENOMIC DNA]</scope>
    <source>
        <strain evidence="3">albino</strain>
    </source>
</reference>
<evidence type="ECO:0000313" key="3">
    <source>
        <dbReference type="Proteomes" id="UP000316270"/>
    </source>
</evidence>
<dbReference type="PANTHER" id="PTHR21310:SF58">
    <property type="entry name" value="AMINOGLYCOSIDE PHOSPHOTRANSFERASE DOMAIN-CONTAINING PROTEIN"/>
    <property type="match status" value="1"/>
</dbReference>
<dbReference type="EMBL" id="CP042204">
    <property type="protein sequence ID" value="QDS78229.1"/>
    <property type="molecule type" value="Genomic_DNA"/>
</dbReference>
<dbReference type="InterPro" id="IPR011009">
    <property type="entry name" value="Kinase-like_dom_sf"/>
</dbReference>
<feature type="domain" description="Aminoglycoside phosphotransferase" evidence="1">
    <location>
        <begin position="99"/>
        <end position="270"/>
    </location>
</feature>
<gene>
    <name evidence="2" type="ORF">FKW77_001885</name>
</gene>
<dbReference type="OrthoDB" id="5404599at2759"/>
<dbReference type="Proteomes" id="UP000316270">
    <property type="component" value="Chromosome 20"/>
</dbReference>
<dbReference type="InterPro" id="IPR051678">
    <property type="entry name" value="AGP_Transferase"/>
</dbReference>
<organism evidence="2 3">
    <name type="scientific">Venturia effusa</name>
    <dbReference type="NCBI Taxonomy" id="50376"/>
    <lineage>
        <taxon>Eukaryota</taxon>
        <taxon>Fungi</taxon>
        <taxon>Dikarya</taxon>
        <taxon>Ascomycota</taxon>
        <taxon>Pezizomycotina</taxon>
        <taxon>Dothideomycetes</taxon>
        <taxon>Pleosporomycetidae</taxon>
        <taxon>Venturiales</taxon>
        <taxon>Venturiaceae</taxon>
        <taxon>Venturia</taxon>
    </lineage>
</organism>
<dbReference type="AlphaFoldDB" id="A0A517LRJ1"/>